<protein>
    <submittedName>
        <fullName evidence="1">Uncharacterized protein</fullName>
    </submittedName>
</protein>
<sequence>MITMFNILALTLASAYALPSINKVYSVVLVFPLLGNQNIEFERLKKNTSQVRLSGLINCKGYIYNDITDLKDANYEKKTCMNYELDNTLKNIMNKYRCSIEAPYYDANNDIILFVLKINMLGLTKSVKLLSIV</sequence>
<dbReference type="AlphaFoldDB" id="A0A6C0CDM8"/>
<reference evidence="1" key="1">
    <citation type="journal article" date="2020" name="Nature">
        <title>Giant virus diversity and host interactions through global metagenomics.</title>
        <authorList>
            <person name="Schulz F."/>
            <person name="Roux S."/>
            <person name="Paez-Espino D."/>
            <person name="Jungbluth S."/>
            <person name="Walsh D.A."/>
            <person name="Denef V.J."/>
            <person name="McMahon K.D."/>
            <person name="Konstantinidis K.T."/>
            <person name="Eloe-Fadrosh E.A."/>
            <person name="Kyrpides N.C."/>
            <person name="Woyke T."/>
        </authorList>
    </citation>
    <scope>NUCLEOTIDE SEQUENCE</scope>
    <source>
        <strain evidence="1">GVMAG-M-3300020523-10</strain>
    </source>
</reference>
<dbReference type="EMBL" id="MN739380">
    <property type="protein sequence ID" value="QHT01725.1"/>
    <property type="molecule type" value="Genomic_DNA"/>
</dbReference>
<name>A0A6C0CDM8_9ZZZZ</name>
<proteinExistence type="predicted"/>
<evidence type="ECO:0000313" key="1">
    <source>
        <dbReference type="EMBL" id="QHT01725.1"/>
    </source>
</evidence>
<accession>A0A6C0CDM8</accession>
<organism evidence="1">
    <name type="scientific">viral metagenome</name>
    <dbReference type="NCBI Taxonomy" id="1070528"/>
    <lineage>
        <taxon>unclassified sequences</taxon>
        <taxon>metagenomes</taxon>
        <taxon>organismal metagenomes</taxon>
    </lineage>
</organism>